<proteinExistence type="predicted"/>
<reference evidence="3" key="1">
    <citation type="journal article" date="2015" name="PeerJ">
        <title>First genomic representation of candidate bacterial phylum KSB3 points to enhanced environmental sensing as a trigger of wastewater bulking.</title>
        <authorList>
            <person name="Sekiguchi Y."/>
            <person name="Ohashi A."/>
            <person name="Parks D.H."/>
            <person name="Yamauchi T."/>
            <person name="Tyson G.W."/>
            <person name="Hugenholtz P."/>
        </authorList>
    </citation>
    <scope>NUCLEOTIDE SEQUENCE [LARGE SCALE GENOMIC DNA]</scope>
</reference>
<dbReference type="STRING" id="1499966.U14_00294"/>
<dbReference type="Pfam" id="PF03319">
    <property type="entry name" value="EutN_CcmL"/>
    <property type="match status" value="1"/>
</dbReference>
<dbReference type="AlphaFoldDB" id="A0A0S6VT16"/>
<gene>
    <name evidence="3" type="ORF">U14_00294</name>
</gene>
<dbReference type="Gene3D" id="2.40.50.220">
    <property type="entry name" value="EutN/Ccml"/>
    <property type="match status" value="1"/>
</dbReference>
<name>A0A0S6VT16_9BACT</name>
<accession>A0A0S6VT16</accession>
<protein>
    <recommendedName>
        <fullName evidence="5">Ethanolamine utilization protein EutN</fullName>
    </recommendedName>
</protein>
<evidence type="ECO:0000256" key="2">
    <source>
        <dbReference type="ARBA" id="ARBA00024446"/>
    </source>
</evidence>
<dbReference type="HOGENOM" id="CLU_148498_2_1_0"/>
<dbReference type="GO" id="GO:0031469">
    <property type="term" value="C:bacterial microcompartment"/>
    <property type="evidence" value="ECO:0007669"/>
    <property type="project" value="UniProtKB-SubCell"/>
</dbReference>
<dbReference type="InterPro" id="IPR004992">
    <property type="entry name" value="EutN_CcmL"/>
</dbReference>
<sequence length="93" mass="9674">MILGKVIGQVVSTEKHPDYHGYTLLVIQPTDPAGQPKGRSFIAIDAAQAGVGDTVIVMDEGGSGRAILGVSEQKTLRTVVAGIVDAITTDSNR</sequence>
<evidence type="ECO:0000313" key="4">
    <source>
        <dbReference type="Proteomes" id="UP000030700"/>
    </source>
</evidence>
<keyword evidence="4" id="KW-1185">Reference proteome</keyword>
<dbReference type="PANTHER" id="PTHR36539">
    <property type="entry name" value="ETHANOLAMINE UTILIZATION PROTEIN EUTN"/>
    <property type="match status" value="1"/>
</dbReference>
<comment type="subcellular location">
    <subcellularLocation>
        <location evidence="1">Bacterial microcompartment</location>
    </subcellularLocation>
</comment>
<organism evidence="3">
    <name type="scientific">Candidatus Moduliflexus flocculans</name>
    <dbReference type="NCBI Taxonomy" id="1499966"/>
    <lineage>
        <taxon>Bacteria</taxon>
        <taxon>Candidatus Moduliflexota</taxon>
        <taxon>Candidatus Moduliflexia</taxon>
        <taxon>Candidatus Moduliflexales</taxon>
        <taxon>Candidatus Moduliflexaceae</taxon>
    </lineage>
</organism>
<evidence type="ECO:0000256" key="1">
    <source>
        <dbReference type="ARBA" id="ARBA00024322"/>
    </source>
</evidence>
<dbReference type="SUPFAM" id="SSF159133">
    <property type="entry name" value="EutN/CcmL-like"/>
    <property type="match status" value="1"/>
</dbReference>
<dbReference type="PROSITE" id="PS51932">
    <property type="entry name" value="BMV"/>
    <property type="match status" value="1"/>
</dbReference>
<dbReference type="Proteomes" id="UP000030700">
    <property type="component" value="Unassembled WGS sequence"/>
</dbReference>
<dbReference type="InterPro" id="IPR036677">
    <property type="entry name" value="EutN_CcmL_sf"/>
</dbReference>
<keyword evidence="2" id="KW-1283">Bacterial microcompartment</keyword>
<evidence type="ECO:0008006" key="5">
    <source>
        <dbReference type="Google" id="ProtNLM"/>
    </source>
</evidence>
<evidence type="ECO:0000313" key="3">
    <source>
        <dbReference type="EMBL" id="GAK49076.1"/>
    </source>
</evidence>
<dbReference type="EMBL" id="DF820455">
    <property type="protein sequence ID" value="GAK49076.1"/>
    <property type="molecule type" value="Genomic_DNA"/>
</dbReference>
<dbReference type="PANTHER" id="PTHR36539:SF1">
    <property type="entry name" value="BACTERIAL MICROCOMPARTMENT SHELL VERTEX PROTEIN EUTN"/>
    <property type="match status" value="1"/>
</dbReference>